<feature type="compositionally biased region" description="Basic and acidic residues" evidence="1">
    <location>
        <begin position="1"/>
        <end position="24"/>
    </location>
</feature>
<reference evidence="3" key="1">
    <citation type="journal article" date="2019" name="Int. J. Syst. Evol. Microbiol.">
        <title>The Global Catalogue of Microorganisms (GCM) 10K type strain sequencing project: providing services to taxonomists for standard genome sequencing and annotation.</title>
        <authorList>
            <consortium name="The Broad Institute Genomics Platform"/>
            <consortium name="The Broad Institute Genome Sequencing Center for Infectious Disease"/>
            <person name="Wu L."/>
            <person name="Ma J."/>
        </authorList>
    </citation>
    <scope>NUCLEOTIDE SEQUENCE [LARGE SCALE GENOMIC DNA]</scope>
    <source>
        <strain evidence="3">KCTC 42087</strain>
    </source>
</reference>
<protein>
    <recommendedName>
        <fullName evidence="4">EcsC family protein</fullName>
    </recommendedName>
</protein>
<feature type="compositionally biased region" description="Pro residues" evidence="1">
    <location>
        <begin position="274"/>
        <end position="287"/>
    </location>
</feature>
<evidence type="ECO:0000256" key="1">
    <source>
        <dbReference type="SAM" id="MobiDB-lite"/>
    </source>
</evidence>
<evidence type="ECO:0000313" key="2">
    <source>
        <dbReference type="EMBL" id="MFC5748610.1"/>
    </source>
</evidence>
<keyword evidence="3" id="KW-1185">Reference proteome</keyword>
<feature type="region of interest" description="Disordered" evidence="1">
    <location>
        <begin position="270"/>
        <end position="303"/>
    </location>
</feature>
<dbReference type="Proteomes" id="UP001596074">
    <property type="component" value="Unassembled WGS sequence"/>
</dbReference>
<gene>
    <name evidence="2" type="ORF">ACFPZN_23595</name>
</gene>
<name>A0ABW1A679_9ACTN</name>
<dbReference type="EMBL" id="JBHSON010000033">
    <property type="protein sequence ID" value="MFC5748610.1"/>
    <property type="molecule type" value="Genomic_DNA"/>
</dbReference>
<comment type="caution">
    <text evidence="2">The sequence shown here is derived from an EMBL/GenBank/DDBJ whole genome shotgun (WGS) entry which is preliminary data.</text>
</comment>
<feature type="region of interest" description="Disordered" evidence="1">
    <location>
        <begin position="1"/>
        <end position="30"/>
    </location>
</feature>
<organism evidence="2 3">
    <name type="scientific">Actinomadura rugatobispora</name>
    <dbReference type="NCBI Taxonomy" id="1994"/>
    <lineage>
        <taxon>Bacteria</taxon>
        <taxon>Bacillati</taxon>
        <taxon>Actinomycetota</taxon>
        <taxon>Actinomycetes</taxon>
        <taxon>Streptosporangiales</taxon>
        <taxon>Thermomonosporaceae</taxon>
        <taxon>Actinomadura</taxon>
    </lineage>
</organism>
<evidence type="ECO:0008006" key="4">
    <source>
        <dbReference type="Google" id="ProtNLM"/>
    </source>
</evidence>
<sequence>MTGELERHEDDRGADNEHEGHGDLLPESADGSAEIGELIGRLSGGEDMDRETRGRLLGRLARLLGQSARRAGAVGIARGRWLADLMVAAAPHIPVRDVQTLSAHHRGLTGEELADSVVRVATNTTTAVGAAAGTLAAAQFAAPPLLLTTPAQLAAETLVVAAIEVKMIAELHEVYGVRVDGSGATRGAAFVTSWARQRGINPLEAGSFTSALGSAAKSALRKRLLTAFGKNMTMLGPFLTGAAAGAVLNRTATKGLAAAVRKDLAADLLTPAPLARPHPLPGPPHPKPALESGKPRKFRRKRP</sequence>
<proteinExistence type="predicted"/>
<evidence type="ECO:0000313" key="3">
    <source>
        <dbReference type="Proteomes" id="UP001596074"/>
    </source>
</evidence>
<dbReference type="RefSeq" id="WP_378284287.1">
    <property type="nucleotide sequence ID" value="NZ_JBHSON010000033.1"/>
</dbReference>
<accession>A0ABW1A679</accession>